<dbReference type="AlphaFoldDB" id="A0A7W7PS08"/>
<keyword evidence="2" id="KW-1185">Reference proteome</keyword>
<name>A0A7W7PS08_9ACTN</name>
<comment type="caution">
    <text evidence="1">The sequence shown here is derived from an EMBL/GenBank/DDBJ whole genome shotgun (WGS) entry which is preliminary data.</text>
</comment>
<sequence>MRAQILSDCRPEDDGVHHAMPGIAPLHNLTLTGRETTTPVTGMP</sequence>
<accession>A0A7W7PS08</accession>
<gene>
    <name evidence="1" type="ORF">FHS37_003343</name>
</gene>
<dbReference type="Proteomes" id="UP000579523">
    <property type="component" value="Unassembled WGS sequence"/>
</dbReference>
<reference evidence="1 2" key="1">
    <citation type="submission" date="2020-08" db="EMBL/GenBank/DDBJ databases">
        <title>Genomic Encyclopedia of Type Strains, Phase III (KMG-III): the genomes of soil and plant-associated and newly described type strains.</title>
        <authorList>
            <person name="Whitman W."/>
        </authorList>
    </citation>
    <scope>NUCLEOTIDE SEQUENCE [LARGE SCALE GENOMIC DNA]</scope>
    <source>
        <strain evidence="1 2">CECT 3273</strain>
    </source>
</reference>
<evidence type="ECO:0000313" key="2">
    <source>
        <dbReference type="Proteomes" id="UP000579523"/>
    </source>
</evidence>
<proteinExistence type="predicted"/>
<dbReference type="EMBL" id="JACHJI010000005">
    <property type="protein sequence ID" value="MBB4899283.1"/>
    <property type="molecule type" value="Genomic_DNA"/>
</dbReference>
<evidence type="ECO:0000313" key="1">
    <source>
        <dbReference type="EMBL" id="MBB4899283.1"/>
    </source>
</evidence>
<dbReference type="RefSeq" id="WP_373304297.1">
    <property type="nucleotide sequence ID" value="NZ_BMTI01000019.1"/>
</dbReference>
<organism evidence="1 2">
    <name type="scientific">Streptomyces griseomycini</name>
    <dbReference type="NCBI Taxonomy" id="66895"/>
    <lineage>
        <taxon>Bacteria</taxon>
        <taxon>Bacillati</taxon>
        <taxon>Actinomycetota</taxon>
        <taxon>Actinomycetes</taxon>
        <taxon>Kitasatosporales</taxon>
        <taxon>Streptomycetaceae</taxon>
        <taxon>Streptomyces</taxon>
    </lineage>
</organism>
<protein>
    <submittedName>
        <fullName evidence="1">Uncharacterized protein</fullName>
    </submittedName>
</protein>